<feature type="non-terminal residue" evidence="1">
    <location>
        <position position="56"/>
    </location>
</feature>
<protein>
    <submittedName>
        <fullName evidence="1">Uncharacterized protein</fullName>
    </submittedName>
</protein>
<accession>X0SKA1</accession>
<comment type="caution">
    <text evidence="1">The sequence shown here is derived from an EMBL/GenBank/DDBJ whole genome shotgun (WGS) entry which is preliminary data.</text>
</comment>
<name>X0SKA1_9ZZZZ</name>
<reference evidence="1" key="1">
    <citation type="journal article" date="2014" name="Front. Microbiol.">
        <title>High frequency of phylogenetically diverse reductive dehalogenase-homologous genes in deep subseafloor sedimentary metagenomes.</title>
        <authorList>
            <person name="Kawai M."/>
            <person name="Futagami T."/>
            <person name="Toyoda A."/>
            <person name="Takaki Y."/>
            <person name="Nishi S."/>
            <person name="Hori S."/>
            <person name="Arai W."/>
            <person name="Tsubouchi T."/>
            <person name="Morono Y."/>
            <person name="Uchiyama I."/>
            <person name="Ito T."/>
            <person name="Fujiyama A."/>
            <person name="Inagaki F."/>
            <person name="Takami H."/>
        </authorList>
    </citation>
    <scope>NUCLEOTIDE SEQUENCE</scope>
    <source>
        <strain evidence="1">Expedition CK06-06</strain>
    </source>
</reference>
<dbReference type="AlphaFoldDB" id="X0SKA1"/>
<organism evidence="1">
    <name type="scientific">marine sediment metagenome</name>
    <dbReference type="NCBI Taxonomy" id="412755"/>
    <lineage>
        <taxon>unclassified sequences</taxon>
        <taxon>metagenomes</taxon>
        <taxon>ecological metagenomes</taxon>
    </lineage>
</organism>
<evidence type="ECO:0000313" key="1">
    <source>
        <dbReference type="EMBL" id="GAF75546.1"/>
    </source>
</evidence>
<gene>
    <name evidence="1" type="ORF">S01H1_08311</name>
</gene>
<proteinExistence type="predicted"/>
<dbReference type="EMBL" id="BARS01004268">
    <property type="protein sequence ID" value="GAF75546.1"/>
    <property type="molecule type" value="Genomic_DNA"/>
</dbReference>
<sequence length="56" mass="6369">MITATRTYDKKAIKEIMSMNGIRETIAEDGQNPDDFKPDLDTDCWLLIHDDDVVIG</sequence>